<evidence type="ECO:0000256" key="7">
    <source>
        <dbReference type="ARBA" id="ARBA00023141"/>
    </source>
</evidence>
<dbReference type="UniPathway" id="UPA00053">
    <property type="reaction ID" value="UER00089"/>
</dbReference>
<gene>
    <name evidence="9 12" type="primary">aroA</name>
    <name evidence="12" type="ORF">MAGMO_3277</name>
</gene>
<dbReference type="SUPFAM" id="SSF55205">
    <property type="entry name" value="EPT/RTPC-like"/>
    <property type="match status" value="1"/>
</dbReference>
<comment type="catalytic activity">
    <reaction evidence="8">
        <text>3-phosphoshikimate + phosphoenolpyruvate = 5-O-(1-carboxyvinyl)-3-phosphoshikimate + phosphate</text>
        <dbReference type="Rhea" id="RHEA:21256"/>
        <dbReference type="ChEBI" id="CHEBI:43474"/>
        <dbReference type="ChEBI" id="CHEBI:57701"/>
        <dbReference type="ChEBI" id="CHEBI:58702"/>
        <dbReference type="ChEBI" id="CHEBI:145989"/>
        <dbReference type="EC" id="2.5.1.19"/>
    </reaction>
    <physiologicalReaction direction="left-to-right" evidence="8">
        <dbReference type="Rhea" id="RHEA:21257"/>
    </physiologicalReaction>
</comment>
<dbReference type="PANTHER" id="PTHR21090:SF5">
    <property type="entry name" value="PENTAFUNCTIONAL AROM POLYPEPTIDE"/>
    <property type="match status" value="1"/>
</dbReference>
<evidence type="ECO:0000259" key="11">
    <source>
        <dbReference type="Pfam" id="PF00275"/>
    </source>
</evidence>
<comment type="caution">
    <text evidence="9">Lacks conserved residue(s) required for the propagation of feature annotation.</text>
</comment>
<comment type="pathway">
    <text evidence="2 9">Metabolic intermediate biosynthesis; chorismate biosynthesis; chorismate from D-erythrose 4-phosphate and phosphoenolpyruvate: step 6/7.</text>
</comment>
<keyword evidence="6 9" id="KW-0808">Transferase</keyword>
<feature type="active site" description="Proton acceptor" evidence="9">
    <location>
        <position position="324"/>
    </location>
</feature>
<accession>A0A1S7LKH8</accession>
<dbReference type="PROSITE" id="PS00104">
    <property type="entry name" value="EPSP_SYNTHASE_1"/>
    <property type="match status" value="1"/>
</dbReference>
<dbReference type="CDD" id="cd01556">
    <property type="entry name" value="EPSP_synthase"/>
    <property type="match status" value="1"/>
</dbReference>
<comment type="function">
    <text evidence="1 9">Catalyzes the transfer of the enolpyruvyl moiety of phosphoenolpyruvate (PEP) to the 5-hydroxyl of shikimate-3-phosphate (S3P) to produce enolpyruvyl shikimate-3-phosphate and inorganic phosphate.</text>
</comment>
<keyword evidence="7 9" id="KW-0057">Aromatic amino acid biosynthesis</keyword>
<dbReference type="GO" id="GO:0009423">
    <property type="term" value="P:chorismate biosynthetic process"/>
    <property type="evidence" value="ECO:0007669"/>
    <property type="project" value="UniProtKB-UniRule"/>
</dbReference>
<evidence type="ECO:0000256" key="3">
    <source>
        <dbReference type="ARBA" id="ARBA00009948"/>
    </source>
</evidence>
<evidence type="ECO:0000256" key="9">
    <source>
        <dbReference type="HAMAP-Rule" id="MF_00210"/>
    </source>
</evidence>
<dbReference type="FunFam" id="3.65.10.10:FF:000006">
    <property type="entry name" value="3-phosphoshikimate 1-carboxyvinyltransferase"/>
    <property type="match status" value="1"/>
</dbReference>
<dbReference type="GO" id="GO:0008652">
    <property type="term" value="P:amino acid biosynthetic process"/>
    <property type="evidence" value="ECO:0007669"/>
    <property type="project" value="UniProtKB-KW"/>
</dbReference>
<sequence>MSNHTSGPGRRIRSTATTTLSGQMRPAADKSISHRSIILGSIAEGETRVEGLLEGEDVLRTVDAFRAMGVSINRLKAGHYTIEGQGLDGLQEPQDVLDMGNSGTAMRLLAGLLASQPFHSVLTGDESLRGRPMGRVTTPLAKMGAQIRGRDGGKLAPLAIQGSELVPIEYHSPVASAQVKSAVMLAALNTAGETVVVEPAATRDHTERMLTAFGAEIERDGNRIMVEGWPDLEGQNIEVPADISAAAFPIVAALITPDSDITLENVGMNPTRTGILDLLDAMGADIERLNPREAGGEPVCDLRVKHSQLKGIETDPEVVPRAIDEFPVFFVAAALAEGETIVNGAEELRVKESDRLHAMALGLQALGATFEERPDGARIVGKPDGLAGGVDVDSLTDHRIAMSLLVAGLRCSEPVTVRRCDNINTSFPNFSDKMNKLGMRLEDLPNG</sequence>
<dbReference type="InterPro" id="IPR023193">
    <property type="entry name" value="EPSP_synthase_CS"/>
</dbReference>
<keyword evidence="4 9" id="KW-0963">Cytoplasm</keyword>
<dbReference type="NCBIfam" id="TIGR01356">
    <property type="entry name" value="aroA"/>
    <property type="match status" value="1"/>
</dbReference>
<dbReference type="GO" id="GO:0005737">
    <property type="term" value="C:cytoplasm"/>
    <property type="evidence" value="ECO:0007669"/>
    <property type="project" value="UniProtKB-SubCell"/>
</dbReference>
<dbReference type="GO" id="GO:0009073">
    <property type="term" value="P:aromatic amino acid family biosynthetic process"/>
    <property type="evidence" value="ECO:0007669"/>
    <property type="project" value="UniProtKB-KW"/>
</dbReference>
<feature type="binding site" evidence="9">
    <location>
        <position position="31"/>
    </location>
    <ligand>
        <name>3-phosphoshikimate</name>
        <dbReference type="ChEBI" id="CHEBI:145989"/>
    </ligand>
</feature>
<dbReference type="AlphaFoldDB" id="A0A1S7LKH8"/>
<feature type="region of interest" description="Disordered" evidence="10">
    <location>
        <begin position="1"/>
        <end position="28"/>
    </location>
</feature>
<evidence type="ECO:0000256" key="6">
    <source>
        <dbReference type="ARBA" id="ARBA00022679"/>
    </source>
</evidence>
<feature type="binding site" evidence="9">
    <location>
        <position position="324"/>
    </location>
    <ligand>
        <name>3-phosphoshikimate</name>
        <dbReference type="ChEBI" id="CHEBI:145989"/>
    </ligand>
</feature>
<feature type="binding site" evidence="9">
    <location>
        <position position="30"/>
    </location>
    <ligand>
        <name>3-phosphoshikimate</name>
        <dbReference type="ChEBI" id="CHEBI:145989"/>
    </ligand>
</feature>
<feature type="domain" description="Enolpyruvate transferase" evidence="11">
    <location>
        <begin position="16"/>
        <end position="434"/>
    </location>
</feature>
<evidence type="ECO:0000256" key="4">
    <source>
        <dbReference type="ARBA" id="ARBA00022490"/>
    </source>
</evidence>
<dbReference type="InterPro" id="IPR036968">
    <property type="entry name" value="Enolpyruvate_Tfrase_sf"/>
</dbReference>
<organism evidence="12">
    <name type="scientific">Magnetococcus massalia (strain MO-1)</name>
    <dbReference type="NCBI Taxonomy" id="451514"/>
    <lineage>
        <taxon>Bacteria</taxon>
        <taxon>Pseudomonadati</taxon>
        <taxon>Pseudomonadota</taxon>
        <taxon>Magnetococcia</taxon>
        <taxon>Magnetococcales</taxon>
        <taxon>Magnetococcaceae</taxon>
        <taxon>Magnetococcus</taxon>
    </lineage>
</organism>
<dbReference type="EMBL" id="LO017727">
    <property type="protein sequence ID" value="CRH07415.1"/>
    <property type="molecule type" value="Genomic_DNA"/>
</dbReference>
<dbReference type="FunFam" id="3.65.10.10:FF:000005">
    <property type="entry name" value="3-phosphoshikimate 1-carboxyvinyltransferase"/>
    <property type="match status" value="1"/>
</dbReference>
<dbReference type="HAMAP" id="MF_00210">
    <property type="entry name" value="EPSP_synth"/>
    <property type="match status" value="1"/>
</dbReference>
<reference evidence="12" key="1">
    <citation type="submission" date="2015-04" db="EMBL/GenBank/DDBJ databases">
        <authorList>
            <person name="Syromyatnikov M.Y."/>
            <person name="Popov V.N."/>
        </authorList>
    </citation>
    <scope>NUCLEOTIDE SEQUENCE</scope>
    <source>
        <strain evidence="12">MO-1</strain>
    </source>
</reference>
<feature type="binding site" evidence="9">
    <location>
        <position position="355"/>
    </location>
    <ligand>
        <name>phosphoenolpyruvate</name>
        <dbReference type="ChEBI" id="CHEBI:58702"/>
    </ligand>
</feature>
<feature type="binding site" evidence="9">
    <location>
        <position position="176"/>
    </location>
    <ligand>
        <name>3-phosphoshikimate</name>
        <dbReference type="ChEBI" id="CHEBI:145989"/>
    </ligand>
</feature>
<protein>
    <recommendedName>
        <fullName evidence="9">3-phosphoshikimate 1-carboxyvinyltransferase</fullName>
        <ecNumber evidence="9">2.5.1.19</ecNumber>
    </recommendedName>
    <alternativeName>
        <fullName evidence="9">5-enolpyruvylshikimate-3-phosphate synthase</fullName>
        <shortName evidence="9">EPSP synthase</shortName>
        <shortName evidence="9">EPSPS</shortName>
    </alternativeName>
</protein>
<evidence type="ECO:0000256" key="2">
    <source>
        <dbReference type="ARBA" id="ARBA00004811"/>
    </source>
</evidence>
<dbReference type="PIRSF" id="PIRSF000505">
    <property type="entry name" value="EPSPS"/>
    <property type="match status" value="1"/>
</dbReference>
<dbReference type="Pfam" id="PF00275">
    <property type="entry name" value="EPSP_synthase"/>
    <property type="match status" value="1"/>
</dbReference>
<dbReference type="InterPro" id="IPR001986">
    <property type="entry name" value="Enolpyruvate_Tfrase_dom"/>
</dbReference>
<feature type="binding site" evidence="9">
    <location>
        <position position="351"/>
    </location>
    <ligand>
        <name>3-phosphoshikimate</name>
        <dbReference type="ChEBI" id="CHEBI:145989"/>
    </ligand>
</feature>
<feature type="binding site" evidence="9">
    <location>
        <position position="30"/>
    </location>
    <ligand>
        <name>phosphoenolpyruvate</name>
        <dbReference type="ChEBI" id="CHEBI:58702"/>
    </ligand>
</feature>
<dbReference type="PROSITE" id="PS00885">
    <property type="entry name" value="EPSP_SYNTHASE_2"/>
    <property type="match status" value="1"/>
</dbReference>
<feature type="binding site" evidence="9">
    <location>
        <position position="103"/>
    </location>
    <ligand>
        <name>phosphoenolpyruvate</name>
        <dbReference type="ChEBI" id="CHEBI:58702"/>
    </ligand>
</feature>
<dbReference type="InterPro" id="IPR013792">
    <property type="entry name" value="RNA3'P_cycl/enolpyr_Trfase_a/b"/>
</dbReference>
<dbReference type="InterPro" id="IPR006264">
    <property type="entry name" value="EPSP_synthase"/>
</dbReference>
<feature type="binding site" evidence="9">
    <location>
        <position position="35"/>
    </location>
    <ligand>
        <name>3-phosphoshikimate</name>
        <dbReference type="ChEBI" id="CHEBI:145989"/>
    </ligand>
</feature>
<evidence type="ECO:0000313" key="12">
    <source>
        <dbReference type="EMBL" id="CRH07415.1"/>
    </source>
</evidence>
<dbReference type="Gene3D" id="3.65.10.10">
    <property type="entry name" value="Enolpyruvate transferase domain"/>
    <property type="match status" value="2"/>
</dbReference>
<feature type="binding site" evidence="9">
    <location>
        <position position="178"/>
    </location>
    <ligand>
        <name>3-phosphoshikimate</name>
        <dbReference type="ChEBI" id="CHEBI:145989"/>
    </ligand>
</feature>
<dbReference type="PANTHER" id="PTHR21090">
    <property type="entry name" value="AROM/DEHYDROQUINATE SYNTHASE"/>
    <property type="match status" value="1"/>
</dbReference>
<evidence type="ECO:0000256" key="1">
    <source>
        <dbReference type="ARBA" id="ARBA00002174"/>
    </source>
</evidence>
<dbReference type="GO" id="GO:0003866">
    <property type="term" value="F:3-phosphoshikimate 1-carboxyvinyltransferase activity"/>
    <property type="evidence" value="ECO:0007669"/>
    <property type="project" value="UniProtKB-UniRule"/>
</dbReference>
<comment type="similarity">
    <text evidence="3 9">Belongs to the EPSP synthase family.</text>
</comment>
<name>A0A1S7LKH8_MAGMO</name>
<dbReference type="EC" id="2.5.1.19" evidence="9"/>
<feature type="binding site" evidence="9">
    <location>
        <position position="178"/>
    </location>
    <ligand>
        <name>phosphoenolpyruvate</name>
        <dbReference type="ChEBI" id="CHEBI:58702"/>
    </ligand>
</feature>
<evidence type="ECO:0000256" key="10">
    <source>
        <dbReference type="SAM" id="MobiDB-lite"/>
    </source>
</evidence>
<comment type="subunit">
    <text evidence="9">Monomer.</text>
</comment>
<feature type="binding site" evidence="9">
    <location>
        <position position="399"/>
    </location>
    <ligand>
        <name>phosphoenolpyruvate</name>
        <dbReference type="ChEBI" id="CHEBI:58702"/>
    </ligand>
</feature>
<proteinExistence type="inferred from homology"/>
<keyword evidence="5 9" id="KW-0028">Amino-acid biosynthesis</keyword>
<feature type="binding site" evidence="9">
    <location>
        <position position="131"/>
    </location>
    <ligand>
        <name>phosphoenolpyruvate</name>
        <dbReference type="ChEBI" id="CHEBI:58702"/>
    </ligand>
</feature>
<evidence type="ECO:0000256" key="8">
    <source>
        <dbReference type="ARBA" id="ARBA00044633"/>
    </source>
</evidence>
<comment type="subcellular location">
    <subcellularLocation>
        <location evidence="9">Cytoplasm</location>
    </subcellularLocation>
</comment>
<evidence type="ECO:0000256" key="5">
    <source>
        <dbReference type="ARBA" id="ARBA00022605"/>
    </source>
</evidence>